<evidence type="ECO:0000256" key="1">
    <source>
        <dbReference type="SAM" id="Phobius"/>
    </source>
</evidence>
<keyword evidence="1" id="KW-0812">Transmembrane</keyword>
<sequence length="320" mass="36166">MLVRTQILIFGLIGNIIIAGILLYMNVQNQNIQEKSSNNQYTSIVESAWVQSIDNSFANMNSWGPNGEKGEQYWNPYIEIGLFTEIGIEGFDYSNALIESFDQELRGDLFILVDEMFLDEIDEGNISFIKFFNETNEELTCLYAFDWADVGNSIDVCGDNNKLNYLRDDSTTDFLEKIKKRMSVTNEVIYAQESSGNINLHQIVAFPIYLKNEFGFNTDKLLGSVIIGRDLRQSMTVFESDLGVRTGIISQDKIIDAVFSDEFSQDNSLGINNISFNYIKEDILKNGLENMDSKNFEALGLSLTSVPVASTVNPDFALFF</sequence>
<evidence type="ECO:0000313" key="3">
    <source>
        <dbReference type="Proteomes" id="UP000320146"/>
    </source>
</evidence>
<protein>
    <recommendedName>
        <fullName evidence="4">CHASE4 domain-containing protein</fullName>
    </recommendedName>
</protein>
<evidence type="ECO:0008006" key="4">
    <source>
        <dbReference type="Google" id="ProtNLM"/>
    </source>
</evidence>
<gene>
    <name evidence="2" type="ORF">EVA99_03505</name>
</gene>
<proteinExistence type="predicted"/>
<comment type="caution">
    <text evidence="2">The sequence shown here is derived from an EMBL/GenBank/DDBJ whole genome shotgun (WGS) entry which is preliminary data.</text>
</comment>
<accession>A0A520MQV1</accession>
<feature type="non-terminal residue" evidence="2">
    <location>
        <position position="320"/>
    </location>
</feature>
<keyword evidence="1" id="KW-0472">Membrane</keyword>
<dbReference type="Proteomes" id="UP000320146">
    <property type="component" value="Unassembled WGS sequence"/>
</dbReference>
<reference evidence="2 3" key="1">
    <citation type="submission" date="2019-02" db="EMBL/GenBank/DDBJ databases">
        <title>Prokaryotic population dynamics and viral predation in marine succession experiment using metagenomics: the confinement effect.</title>
        <authorList>
            <person name="Haro-Moreno J.M."/>
            <person name="Rodriguez-Valera F."/>
            <person name="Lopez-Perez M."/>
        </authorList>
    </citation>
    <scope>NUCLEOTIDE SEQUENCE [LARGE SCALE GENOMIC DNA]</scope>
    <source>
        <strain evidence="2">MED-G166</strain>
    </source>
</reference>
<name>A0A520MQV1_9GAMM</name>
<dbReference type="EMBL" id="SHBL01000031">
    <property type="protein sequence ID" value="RZO23606.1"/>
    <property type="molecule type" value="Genomic_DNA"/>
</dbReference>
<organism evidence="2 3">
    <name type="scientific">SAR86 cluster bacterium</name>
    <dbReference type="NCBI Taxonomy" id="2030880"/>
    <lineage>
        <taxon>Bacteria</taxon>
        <taxon>Pseudomonadati</taxon>
        <taxon>Pseudomonadota</taxon>
        <taxon>Gammaproteobacteria</taxon>
        <taxon>SAR86 cluster</taxon>
    </lineage>
</organism>
<dbReference type="AlphaFoldDB" id="A0A520MQV1"/>
<keyword evidence="1" id="KW-1133">Transmembrane helix</keyword>
<evidence type="ECO:0000313" key="2">
    <source>
        <dbReference type="EMBL" id="RZO23606.1"/>
    </source>
</evidence>
<feature type="transmembrane region" description="Helical" evidence="1">
    <location>
        <begin position="7"/>
        <end position="27"/>
    </location>
</feature>